<evidence type="ECO:0000313" key="2">
    <source>
        <dbReference type="Proteomes" id="UP000000600"/>
    </source>
</evidence>
<protein>
    <recommendedName>
        <fullName evidence="3">Armadillo-type fold</fullName>
    </recommendedName>
</protein>
<gene>
    <name evidence="1" type="ORF">GSPATT00002242001</name>
</gene>
<reference evidence="1 2" key="1">
    <citation type="journal article" date="2006" name="Nature">
        <title>Global trends of whole-genome duplications revealed by the ciliate Paramecium tetraurelia.</title>
        <authorList>
            <consortium name="Genoscope"/>
            <person name="Aury J.-M."/>
            <person name="Jaillon O."/>
            <person name="Duret L."/>
            <person name="Noel B."/>
            <person name="Jubin C."/>
            <person name="Porcel B.M."/>
            <person name="Segurens B."/>
            <person name="Daubin V."/>
            <person name="Anthouard V."/>
            <person name="Aiach N."/>
            <person name="Arnaiz O."/>
            <person name="Billaut A."/>
            <person name="Beisson J."/>
            <person name="Blanc I."/>
            <person name="Bouhouche K."/>
            <person name="Camara F."/>
            <person name="Duharcourt S."/>
            <person name="Guigo R."/>
            <person name="Gogendeau D."/>
            <person name="Katinka M."/>
            <person name="Keller A.-M."/>
            <person name="Kissmehl R."/>
            <person name="Klotz C."/>
            <person name="Koll F."/>
            <person name="Le Moue A."/>
            <person name="Lepere C."/>
            <person name="Malinsky S."/>
            <person name="Nowacki M."/>
            <person name="Nowak J.K."/>
            <person name="Plattner H."/>
            <person name="Poulain J."/>
            <person name="Ruiz F."/>
            <person name="Serrano V."/>
            <person name="Zagulski M."/>
            <person name="Dessen P."/>
            <person name="Betermier M."/>
            <person name="Weissenbach J."/>
            <person name="Scarpelli C."/>
            <person name="Schachter V."/>
            <person name="Sperling L."/>
            <person name="Meyer E."/>
            <person name="Cohen J."/>
            <person name="Wincker P."/>
        </authorList>
    </citation>
    <scope>NUCLEOTIDE SEQUENCE [LARGE SCALE GENOMIC DNA]</scope>
    <source>
        <strain evidence="1 2">Stock d4-2</strain>
    </source>
</reference>
<name>A0DGE6_PARTE</name>
<dbReference type="EMBL" id="CT868429">
    <property type="protein sequence ID" value="CAK82113.1"/>
    <property type="molecule type" value="Genomic_DNA"/>
</dbReference>
<keyword evidence="2" id="KW-1185">Reference proteome</keyword>
<dbReference type="KEGG" id="ptm:GSPATT00002242001"/>
<dbReference type="STRING" id="5888.A0DGE6"/>
<evidence type="ECO:0008006" key="3">
    <source>
        <dbReference type="Google" id="ProtNLM"/>
    </source>
</evidence>
<dbReference type="HOGENOM" id="CLU_258955_0_0_1"/>
<accession>A0DGE6</accession>
<dbReference type="InParanoid" id="A0DGE6"/>
<dbReference type="RefSeq" id="XP_001449510.1">
    <property type="nucleotide sequence ID" value="XM_001449473.1"/>
</dbReference>
<dbReference type="OrthoDB" id="294536at2759"/>
<evidence type="ECO:0000313" key="1">
    <source>
        <dbReference type="EMBL" id="CAK82113.1"/>
    </source>
</evidence>
<organism evidence="1 2">
    <name type="scientific">Paramecium tetraurelia</name>
    <dbReference type="NCBI Taxonomy" id="5888"/>
    <lineage>
        <taxon>Eukaryota</taxon>
        <taxon>Sar</taxon>
        <taxon>Alveolata</taxon>
        <taxon>Ciliophora</taxon>
        <taxon>Intramacronucleata</taxon>
        <taxon>Oligohymenophorea</taxon>
        <taxon>Peniculida</taxon>
        <taxon>Parameciidae</taxon>
        <taxon>Paramecium</taxon>
    </lineage>
</organism>
<dbReference type="GeneID" id="5035295"/>
<dbReference type="Proteomes" id="UP000000600">
    <property type="component" value="Unassembled WGS sequence"/>
</dbReference>
<sequence>MNTKEVVENELLLIKDQSRKYPQLCKVLEANILELDTHTLLQQLLPSIVSSKNTKLISQGIGLIQKLQHLLMLTINDLDIIIEYFNNSKSQQDETIDIRLVSTLIHIIGPDVIDFSNLNHILKVVNLLIYFSSSDNPIIAQSSIQGILTLSNVLEELLQNQQKNVILQSYFELLELFFNIFQDKEQSLINVSNNLILCKDIFIILLKCGKYLQSIEQFHSFYYETLYAYLKSIDLAQESNIMNKINIIRLIFNYILTIEDKFELITQLMNVYSKLQPLDQSKIAIHDGILCLYSNLSIFKNLLIRQPSGNVYNGIHQPSSYLDYNDLILKSIYQYCLFGIKEFQTQQSPKQNILINKLTASYIDCNLQMLPNIFIQQIKTLIQLITDNILKFLQQDEYQKEGSGLLQEIKNQSRLLQSQLFNGEVDDQITEIQETESDDIKFRTLFDKLWRPLLRIMKQILKIANNQQYTSLLEYLQSWIQCSLQQDQISSFQLLIRFLAAQSAPLSLKYIESDKWLIACKVFEEILYNNANLLTAKTWNLIFQTLQRIEQVVTKSTEIKMTTEIFILSSQYHDSTVFQMVDGLNQLALQVSERLQISQKKNFDSIYKSFAIDKLLLIIKNNWQRIDLLWTIVDALYLCLCSSKVMEMRLNAINTYKDTIFSGIEYSKNNKFKWGENWIQYLLNPLAELILLPYEDVTENILSLLTILIKEHAKYLPQQAFAVFVSLIDTVLHDFLSKDLIQQEISQQEHKSLIFRTQLSIECMSDIIFNHIDNLDNQSISKLVKLLVSLNKQDEFNYEITNKIICMTWRVQEKLVKLDIKDYELWQITLKLFKNCLDNQDDLKYASIHISSQICSIAKDSQFTDLFALLEELIQHSMEYYLKVEQHQLSLIQQTPRFTQLPMETPKFQGSIKQMIFDKSTSLQLFKQQFELVKLCISKIIDVIISKQQYPKFYYYLQLFNQAQCVYVKHEIVMACQRIIQSNQEKQLLIGSIDFLVTLINHEQTLDMEDIQYYLENRTFQIFCDVIKLTIPINHKKGLHALQLLFNFLCQDHVIQLLNDDNNVFKYYYKQCFSIDNLEEEVVAEWLHFINQQISQLGIIVKHHYFIEFLINSFEGIISKRQLNQNDLNEANKFVGVLNGFLNKCQRFMNDNSEKLQLILITKLKNIITIMIPFLDQNSIQQLFEPLISSQLTVSNKRTQDWITFFINDAQYLNIEQQHVVVQLFTNYYINKLSASEMETKEMIIISLVGFLEMDNSIVEKFSLSIRVPLLNSIHDNLKVFLNEENASREKQFNIELMLDYLSRLDKNDLKEFYLTFVEMIKCEQLEIRTKLITLLGKYF</sequence>
<dbReference type="OMA" id="FMNDNSE"/>
<proteinExistence type="predicted"/>